<dbReference type="Proteomes" id="UP000317422">
    <property type="component" value="Unassembled WGS sequence"/>
</dbReference>
<dbReference type="EMBL" id="VFQC01000001">
    <property type="protein sequence ID" value="TQN33396.1"/>
    <property type="molecule type" value="Genomic_DNA"/>
</dbReference>
<accession>A0A543NNP0</accession>
<organism evidence="1 2">
    <name type="scientific">Haloactinospora alba</name>
    <dbReference type="NCBI Taxonomy" id="405555"/>
    <lineage>
        <taxon>Bacteria</taxon>
        <taxon>Bacillati</taxon>
        <taxon>Actinomycetota</taxon>
        <taxon>Actinomycetes</taxon>
        <taxon>Streptosporangiales</taxon>
        <taxon>Nocardiopsidaceae</taxon>
        <taxon>Haloactinospora</taxon>
    </lineage>
</organism>
<dbReference type="AlphaFoldDB" id="A0A543NNP0"/>
<protein>
    <submittedName>
        <fullName evidence="1">Uncharacterized protein</fullName>
    </submittedName>
</protein>
<proteinExistence type="predicted"/>
<keyword evidence="2" id="KW-1185">Reference proteome</keyword>
<gene>
    <name evidence="1" type="ORF">FHX37_3411</name>
</gene>
<comment type="caution">
    <text evidence="1">The sequence shown here is derived from an EMBL/GenBank/DDBJ whole genome shotgun (WGS) entry which is preliminary data.</text>
</comment>
<evidence type="ECO:0000313" key="1">
    <source>
        <dbReference type="EMBL" id="TQN33396.1"/>
    </source>
</evidence>
<evidence type="ECO:0000313" key="2">
    <source>
        <dbReference type="Proteomes" id="UP000317422"/>
    </source>
</evidence>
<reference evidence="1 2" key="1">
    <citation type="submission" date="2019-06" db="EMBL/GenBank/DDBJ databases">
        <title>Sequencing the genomes of 1000 actinobacteria strains.</title>
        <authorList>
            <person name="Klenk H.-P."/>
        </authorList>
    </citation>
    <scope>NUCLEOTIDE SEQUENCE [LARGE SCALE GENOMIC DNA]</scope>
    <source>
        <strain evidence="1 2">DSM 45015</strain>
    </source>
</reference>
<sequence>MCPYAAAGTGITLNGMTQLLASEQSQKEAYRVESTPGWGWICLHRVVASVHMLRKQMS</sequence>
<name>A0A543NNP0_9ACTN</name>